<feature type="domain" description="DUF695" evidence="1">
    <location>
        <begin position="5"/>
        <end position="137"/>
    </location>
</feature>
<dbReference type="InterPro" id="IPR016097">
    <property type="entry name" value="DUF695"/>
</dbReference>
<evidence type="ECO:0000259" key="1">
    <source>
        <dbReference type="Pfam" id="PF05117"/>
    </source>
</evidence>
<protein>
    <submittedName>
        <fullName evidence="3">Uncharacterized protein (TIGR01619 family)</fullName>
    </submittedName>
</protein>
<dbReference type="Proteomes" id="UP000242682">
    <property type="component" value="Unassembled WGS sequence"/>
</dbReference>
<proteinExistence type="predicted"/>
<dbReference type="InterPro" id="IPR036701">
    <property type="entry name" value="RraB-like_sf"/>
</dbReference>
<sequence length="250" mass="29107">MSEYWDTYVELIDGKPASIVLDMEVSQELDMEKYKHAFAMRLPLKNPDSDGLHAGVEADRLTLIEEELFEAAEGKQYVNVGKLTTDGNRDVFFYSPHEEEEQLALIVNRLYFLAGYEVEVFKLEETQSWDFYFEVLYPDSFQFQRMGNQDVLETLALSGDSLESPRRVEHFILFQDKKMMRQFADTIQQEGFTVEEGSFEKDDDGNYVVYISRVDFVTHDAIDELTDLLLEISERFQGEYDGWETVAVIE</sequence>
<evidence type="ECO:0000313" key="4">
    <source>
        <dbReference type="Proteomes" id="UP000242682"/>
    </source>
</evidence>
<reference evidence="3 4" key="1">
    <citation type="submission" date="2018-03" db="EMBL/GenBank/DDBJ databases">
        <title>Genomic Encyclopedia of Type Strains, Phase III (KMG-III): the genomes of soil and plant-associated and newly described type strains.</title>
        <authorList>
            <person name="Whitman W."/>
        </authorList>
    </citation>
    <scope>NUCLEOTIDE SEQUENCE [LARGE SCALE GENOMIC DNA]</scope>
    <source>
        <strain evidence="3 4">CGMCC 1.12259</strain>
    </source>
</reference>
<organism evidence="3 4">
    <name type="scientific">Planomicrobium soli</name>
    <dbReference type="NCBI Taxonomy" id="1176648"/>
    <lineage>
        <taxon>Bacteria</taxon>
        <taxon>Bacillati</taxon>
        <taxon>Bacillota</taxon>
        <taxon>Bacilli</taxon>
        <taxon>Bacillales</taxon>
        <taxon>Caryophanaceae</taxon>
        <taxon>Planomicrobium</taxon>
    </lineage>
</organism>
<accession>A0A2P8H596</accession>
<dbReference type="InterPro" id="IPR009671">
    <property type="entry name" value="RraB_dom"/>
</dbReference>
<evidence type="ECO:0000313" key="3">
    <source>
        <dbReference type="EMBL" id="PSL41388.1"/>
    </source>
</evidence>
<dbReference type="Pfam" id="PF05117">
    <property type="entry name" value="DUF695"/>
    <property type="match status" value="1"/>
</dbReference>
<dbReference type="Gene3D" id="3.30.70.970">
    <property type="entry name" value="RraB-like"/>
    <property type="match status" value="1"/>
</dbReference>
<dbReference type="AlphaFoldDB" id="A0A2P8H596"/>
<name>A0A2P8H596_9BACL</name>
<gene>
    <name evidence="3" type="ORF">B0H99_10271</name>
</gene>
<evidence type="ECO:0000259" key="2">
    <source>
        <dbReference type="Pfam" id="PF06877"/>
    </source>
</evidence>
<feature type="domain" description="Regulator of ribonuclease activity B" evidence="2">
    <location>
        <begin position="148"/>
        <end position="245"/>
    </location>
</feature>
<dbReference type="OrthoDB" id="7839302at2"/>
<comment type="caution">
    <text evidence="3">The sequence shown here is derived from an EMBL/GenBank/DDBJ whole genome shotgun (WGS) entry which is preliminary data.</text>
</comment>
<dbReference type="EMBL" id="PYAT01000002">
    <property type="protein sequence ID" value="PSL41388.1"/>
    <property type="molecule type" value="Genomic_DNA"/>
</dbReference>
<dbReference type="Pfam" id="PF06877">
    <property type="entry name" value="RraB"/>
    <property type="match status" value="1"/>
</dbReference>
<dbReference type="RefSeq" id="WP_106532088.1">
    <property type="nucleotide sequence ID" value="NZ_PYAT01000002.1"/>
</dbReference>
<dbReference type="SUPFAM" id="SSF89946">
    <property type="entry name" value="Hypothetical protein VC0424"/>
    <property type="match status" value="1"/>
</dbReference>
<keyword evidence="4" id="KW-1185">Reference proteome</keyword>